<dbReference type="AlphaFoldDB" id="A0A4C1TMX4"/>
<reference evidence="1 2" key="1">
    <citation type="journal article" date="2019" name="Commun. Biol.">
        <title>The bagworm genome reveals a unique fibroin gene that provides high tensile strength.</title>
        <authorList>
            <person name="Kono N."/>
            <person name="Nakamura H."/>
            <person name="Ohtoshi R."/>
            <person name="Tomita M."/>
            <person name="Numata K."/>
            <person name="Arakawa K."/>
        </authorList>
    </citation>
    <scope>NUCLEOTIDE SEQUENCE [LARGE SCALE GENOMIC DNA]</scope>
</reference>
<gene>
    <name evidence="1" type="ORF">EVAR_73449_1</name>
</gene>
<keyword evidence="2" id="KW-1185">Reference proteome</keyword>
<evidence type="ECO:0000313" key="2">
    <source>
        <dbReference type="Proteomes" id="UP000299102"/>
    </source>
</evidence>
<sequence length="68" mass="7230">MCADSLTRLIYILDETDHLGSLFAWVSVRPLALAASQKISNEEPAAARVKNYIELNPPGTMGGGTPTG</sequence>
<organism evidence="1 2">
    <name type="scientific">Eumeta variegata</name>
    <name type="common">Bagworm moth</name>
    <name type="synonym">Eumeta japonica</name>
    <dbReference type="NCBI Taxonomy" id="151549"/>
    <lineage>
        <taxon>Eukaryota</taxon>
        <taxon>Metazoa</taxon>
        <taxon>Ecdysozoa</taxon>
        <taxon>Arthropoda</taxon>
        <taxon>Hexapoda</taxon>
        <taxon>Insecta</taxon>
        <taxon>Pterygota</taxon>
        <taxon>Neoptera</taxon>
        <taxon>Endopterygota</taxon>
        <taxon>Lepidoptera</taxon>
        <taxon>Glossata</taxon>
        <taxon>Ditrysia</taxon>
        <taxon>Tineoidea</taxon>
        <taxon>Psychidae</taxon>
        <taxon>Oiketicinae</taxon>
        <taxon>Eumeta</taxon>
    </lineage>
</organism>
<accession>A0A4C1TMX4</accession>
<name>A0A4C1TMX4_EUMVA</name>
<dbReference type="EMBL" id="BGZK01005622">
    <property type="protein sequence ID" value="GBP14808.1"/>
    <property type="molecule type" value="Genomic_DNA"/>
</dbReference>
<comment type="caution">
    <text evidence="1">The sequence shown here is derived from an EMBL/GenBank/DDBJ whole genome shotgun (WGS) entry which is preliminary data.</text>
</comment>
<protein>
    <submittedName>
        <fullName evidence="1">Uncharacterized protein</fullName>
    </submittedName>
</protein>
<proteinExistence type="predicted"/>
<evidence type="ECO:0000313" key="1">
    <source>
        <dbReference type="EMBL" id="GBP14808.1"/>
    </source>
</evidence>
<dbReference type="Proteomes" id="UP000299102">
    <property type="component" value="Unassembled WGS sequence"/>
</dbReference>